<dbReference type="FunFam" id="1.10.10.10:FF:000038">
    <property type="entry name" value="Glycine cleavage system transcriptional activator"/>
    <property type="match status" value="1"/>
</dbReference>
<dbReference type="PANTHER" id="PTHR30537:SF70">
    <property type="entry name" value="HTH-TYPE TRANSCRIPTIONAL ACTIVATOR AMPR"/>
    <property type="match status" value="1"/>
</dbReference>
<dbReference type="OrthoDB" id="7914859at2"/>
<dbReference type="EMBL" id="QYRN01000002">
    <property type="protein sequence ID" value="RIY02589.1"/>
    <property type="molecule type" value="Genomic_DNA"/>
</dbReference>
<protein>
    <submittedName>
        <fullName evidence="7">LysR family transcriptional regulator</fullName>
    </submittedName>
</protein>
<dbReference type="Proteomes" id="UP000265750">
    <property type="component" value="Unassembled WGS sequence"/>
</dbReference>
<evidence type="ECO:0000256" key="5">
    <source>
        <dbReference type="ARBA" id="ARBA00023163"/>
    </source>
</evidence>
<dbReference type="PRINTS" id="PR00039">
    <property type="entry name" value="HTHLYSR"/>
</dbReference>
<dbReference type="PROSITE" id="PS50931">
    <property type="entry name" value="HTH_LYSR"/>
    <property type="match status" value="1"/>
</dbReference>
<evidence type="ECO:0000256" key="1">
    <source>
        <dbReference type="ARBA" id="ARBA00009437"/>
    </source>
</evidence>
<proteinExistence type="inferred from homology"/>
<reference evidence="8" key="1">
    <citation type="submission" date="2018-09" db="EMBL/GenBank/DDBJ databases">
        <authorList>
            <person name="Tuo L."/>
        </authorList>
    </citation>
    <scope>NUCLEOTIDE SEQUENCE [LARGE SCALE GENOMIC DNA]</scope>
    <source>
        <strain evidence="8">M2BS4Y-1</strain>
    </source>
</reference>
<dbReference type="Gene3D" id="3.40.190.10">
    <property type="entry name" value="Periplasmic binding protein-like II"/>
    <property type="match status" value="2"/>
</dbReference>
<dbReference type="PANTHER" id="PTHR30537">
    <property type="entry name" value="HTH-TYPE TRANSCRIPTIONAL REGULATOR"/>
    <property type="match status" value="1"/>
</dbReference>
<dbReference type="Gene3D" id="1.10.10.10">
    <property type="entry name" value="Winged helix-like DNA-binding domain superfamily/Winged helix DNA-binding domain"/>
    <property type="match status" value="1"/>
</dbReference>
<comment type="caution">
    <text evidence="7">The sequence shown here is derived from an EMBL/GenBank/DDBJ whole genome shotgun (WGS) entry which is preliminary data.</text>
</comment>
<dbReference type="SUPFAM" id="SSF46785">
    <property type="entry name" value="Winged helix' DNA-binding domain"/>
    <property type="match status" value="1"/>
</dbReference>
<comment type="similarity">
    <text evidence="1">Belongs to the LysR transcriptional regulatory family.</text>
</comment>
<dbReference type="GO" id="GO:0006351">
    <property type="term" value="P:DNA-templated transcription"/>
    <property type="evidence" value="ECO:0007669"/>
    <property type="project" value="TreeGrafter"/>
</dbReference>
<dbReference type="InterPro" id="IPR036390">
    <property type="entry name" value="WH_DNA-bd_sf"/>
</dbReference>
<keyword evidence="4" id="KW-0010">Activator</keyword>
<organism evidence="7 8">
    <name type="scientific">Aureimonas flava</name>
    <dbReference type="NCBI Taxonomy" id="2320271"/>
    <lineage>
        <taxon>Bacteria</taxon>
        <taxon>Pseudomonadati</taxon>
        <taxon>Pseudomonadota</taxon>
        <taxon>Alphaproteobacteria</taxon>
        <taxon>Hyphomicrobiales</taxon>
        <taxon>Aurantimonadaceae</taxon>
        <taxon>Aureimonas</taxon>
    </lineage>
</organism>
<accession>A0A3A1WND6</accession>
<evidence type="ECO:0000256" key="3">
    <source>
        <dbReference type="ARBA" id="ARBA00023125"/>
    </source>
</evidence>
<sequence>MVRPYLPLTALRAFEASARHLSFTRAAIELCVTQGAVSHQVKALEQSLGTALFERLPRGLLLTREGEMLLPSVRDAFDRIAGTLTRFENGRLRETLRVGAIGTFAVGWLLPRLPAFAERHPFVDLRLSTHNNRVDPAAEGLDFAIRFGSGAWHATWAQAILPAPLSPLCPPAVAARLRAPEELLGETLLRSYRADEWTRWFEAAGLPPEPRMPGGITFDSSLAMVEAALGGAGVALAPPALFGRHLRSGTLVQPFPIGVDLGGYWLTRLLSRPETGAMMAFRTWIDEVCAADPTGAS</sequence>
<evidence type="ECO:0000313" key="8">
    <source>
        <dbReference type="Proteomes" id="UP000265750"/>
    </source>
</evidence>
<evidence type="ECO:0000259" key="6">
    <source>
        <dbReference type="PROSITE" id="PS50931"/>
    </source>
</evidence>
<dbReference type="GO" id="GO:0043565">
    <property type="term" value="F:sequence-specific DNA binding"/>
    <property type="evidence" value="ECO:0007669"/>
    <property type="project" value="TreeGrafter"/>
</dbReference>
<dbReference type="InterPro" id="IPR036388">
    <property type="entry name" value="WH-like_DNA-bd_sf"/>
</dbReference>
<keyword evidence="2" id="KW-0805">Transcription regulation</keyword>
<evidence type="ECO:0000313" key="7">
    <source>
        <dbReference type="EMBL" id="RIY02589.1"/>
    </source>
</evidence>
<dbReference type="InterPro" id="IPR058163">
    <property type="entry name" value="LysR-type_TF_proteobact-type"/>
</dbReference>
<keyword evidence="5" id="KW-0804">Transcription</keyword>
<dbReference type="SUPFAM" id="SSF53850">
    <property type="entry name" value="Periplasmic binding protein-like II"/>
    <property type="match status" value="1"/>
</dbReference>
<dbReference type="Pfam" id="PF03466">
    <property type="entry name" value="LysR_substrate"/>
    <property type="match status" value="1"/>
</dbReference>
<gene>
    <name evidence="7" type="ORF">D3218_04280</name>
</gene>
<dbReference type="RefSeq" id="WP_119538667.1">
    <property type="nucleotide sequence ID" value="NZ_QYRN01000002.1"/>
</dbReference>
<dbReference type="GO" id="GO:0003700">
    <property type="term" value="F:DNA-binding transcription factor activity"/>
    <property type="evidence" value="ECO:0007669"/>
    <property type="project" value="InterPro"/>
</dbReference>
<evidence type="ECO:0000256" key="4">
    <source>
        <dbReference type="ARBA" id="ARBA00023159"/>
    </source>
</evidence>
<keyword evidence="3" id="KW-0238">DNA-binding</keyword>
<keyword evidence="8" id="KW-1185">Reference proteome</keyword>
<feature type="domain" description="HTH lysR-type" evidence="6">
    <location>
        <begin position="6"/>
        <end position="63"/>
    </location>
</feature>
<dbReference type="Pfam" id="PF00126">
    <property type="entry name" value="HTH_1"/>
    <property type="match status" value="1"/>
</dbReference>
<dbReference type="InterPro" id="IPR005119">
    <property type="entry name" value="LysR_subst-bd"/>
</dbReference>
<dbReference type="InterPro" id="IPR000847">
    <property type="entry name" value="LysR_HTH_N"/>
</dbReference>
<evidence type="ECO:0000256" key="2">
    <source>
        <dbReference type="ARBA" id="ARBA00023015"/>
    </source>
</evidence>
<dbReference type="AlphaFoldDB" id="A0A3A1WND6"/>
<name>A0A3A1WND6_9HYPH</name>